<dbReference type="GO" id="GO:0004674">
    <property type="term" value="F:protein serine/threonine kinase activity"/>
    <property type="evidence" value="ECO:0007669"/>
    <property type="project" value="UniProtKB-KW"/>
</dbReference>
<dbReference type="InterPro" id="IPR011009">
    <property type="entry name" value="Kinase-like_dom_sf"/>
</dbReference>
<dbReference type="AlphaFoldDB" id="A0A7S2JAU0"/>
<dbReference type="GO" id="GO:0005524">
    <property type="term" value="F:ATP binding"/>
    <property type="evidence" value="ECO:0007669"/>
    <property type="project" value="UniProtKB-UniRule"/>
</dbReference>
<protein>
    <recommendedName>
        <fullName evidence="7">Protein kinase domain-containing protein</fullName>
    </recommendedName>
</protein>
<organism evidence="8">
    <name type="scientific">Haptolina brevifila</name>
    <dbReference type="NCBI Taxonomy" id="156173"/>
    <lineage>
        <taxon>Eukaryota</taxon>
        <taxon>Haptista</taxon>
        <taxon>Haptophyta</taxon>
        <taxon>Prymnesiophyceae</taxon>
        <taxon>Prymnesiales</taxon>
        <taxon>Prymnesiaceae</taxon>
        <taxon>Haptolina</taxon>
    </lineage>
</organism>
<dbReference type="Gene3D" id="1.10.510.10">
    <property type="entry name" value="Transferase(Phosphotransferase) domain 1"/>
    <property type="match status" value="1"/>
</dbReference>
<dbReference type="PANTHER" id="PTHR44329:SF298">
    <property type="entry name" value="MIXED LINEAGE KINASE DOMAIN-LIKE PROTEIN"/>
    <property type="match status" value="1"/>
</dbReference>
<comment type="similarity">
    <text evidence="5">Belongs to the protein kinase superfamily.</text>
</comment>
<keyword evidence="3 4" id="KW-0067">ATP-binding</keyword>
<dbReference type="PANTHER" id="PTHR44329">
    <property type="entry name" value="SERINE/THREONINE-PROTEIN KINASE TNNI3K-RELATED"/>
    <property type="match status" value="1"/>
</dbReference>
<dbReference type="EMBL" id="HBGU01077209">
    <property type="protein sequence ID" value="CAD9542692.1"/>
    <property type="molecule type" value="Transcribed_RNA"/>
</dbReference>
<evidence type="ECO:0000256" key="6">
    <source>
        <dbReference type="SAM" id="MobiDB-lite"/>
    </source>
</evidence>
<evidence type="ECO:0000259" key="7">
    <source>
        <dbReference type="PROSITE" id="PS50011"/>
    </source>
</evidence>
<feature type="domain" description="Protein kinase" evidence="7">
    <location>
        <begin position="147"/>
        <end position="405"/>
    </location>
</feature>
<dbReference type="Gene3D" id="3.30.200.20">
    <property type="entry name" value="Phosphorylase Kinase, domain 1"/>
    <property type="match status" value="1"/>
</dbReference>
<accession>A0A7S2JAU0</accession>
<evidence type="ECO:0000256" key="1">
    <source>
        <dbReference type="ARBA" id="ARBA00022527"/>
    </source>
</evidence>
<dbReference type="Pfam" id="PF07714">
    <property type="entry name" value="PK_Tyr_Ser-Thr"/>
    <property type="match status" value="1"/>
</dbReference>
<dbReference type="InterPro" id="IPR001245">
    <property type="entry name" value="Ser-Thr/Tyr_kinase_cat_dom"/>
</dbReference>
<dbReference type="SMART" id="SM00220">
    <property type="entry name" value="S_TKc"/>
    <property type="match status" value="1"/>
</dbReference>
<name>A0A7S2JAU0_9EUKA</name>
<evidence type="ECO:0000256" key="3">
    <source>
        <dbReference type="ARBA" id="ARBA00022840"/>
    </source>
</evidence>
<dbReference type="InterPro" id="IPR051681">
    <property type="entry name" value="Ser/Thr_Kinases-Pseudokinases"/>
</dbReference>
<reference evidence="8" key="1">
    <citation type="submission" date="2021-01" db="EMBL/GenBank/DDBJ databases">
        <authorList>
            <person name="Corre E."/>
            <person name="Pelletier E."/>
            <person name="Niang G."/>
            <person name="Scheremetjew M."/>
            <person name="Finn R."/>
            <person name="Kale V."/>
            <person name="Holt S."/>
            <person name="Cochrane G."/>
            <person name="Meng A."/>
            <person name="Brown T."/>
            <person name="Cohen L."/>
        </authorList>
    </citation>
    <scope>NUCLEOTIDE SEQUENCE</scope>
    <source>
        <strain evidence="8">UTEX LB 985</strain>
    </source>
</reference>
<sequence>MTKLDTPKLAIPSSKGSAGRKVPGLGLGLSLGVGKLDLSRIAPRTVEGDRPDDEGRRPPTPPSVVVERLKAAALARAAEGGDGQGGSEASGAGAQRRGLTQSVSLPDVNLTQALQELSISELSAALSHHSSNRSLPNAAWAIDSSEIKFGRRLGAGAYGEVYEAEWRRSRVAVKRLLTVSPLEETAVRQFFEEMDILSNARHDHIVRFLGGCVQPDNLCILFEFCPQSLYDLLRKTEEPLELQRVLTIARQVALGIYYLHCCKPPVLHLDLKSANVLIDAHGYAKVCDFGLAKLKPGTDVRTERMGSPMWTAPEVLKGAARDEKADTYSFGMLLYELLTRHLPYVGFAATQVVMGVITNLLPRPELGPDASHYPKALVELMKQCWAFEASERPAFSAILDAIERVAQEAGIPFDGNLSS</sequence>
<feature type="region of interest" description="Disordered" evidence="6">
    <location>
        <begin position="1"/>
        <end position="24"/>
    </location>
</feature>
<gene>
    <name evidence="8" type="ORF">CBRE1094_LOCUS42104</name>
</gene>
<evidence type="ECO:0000256" key="4">
    <source>
        <dbReference type="PROSITE-ProRule" id="PRU10141"/>
    </source>
</evidence>
<dbReference type="InterPro" id="IPR017441">
    <property type="entry name" value="Protein_kinase_ATP_BS"/>
</dbReference>
<evidence type="ECO:0000256" key="2">
    <source>
        <dbReference type="ARBA" id="ARBA00022741"/>
    </source>
</evidence>
<evidence type="ECO:0000313" key="8">
    <source>
        <dbReference type="EMBL" id="CAD9542692.1"/>
    </source>
</evidence>
<keyword evidence="1 5" id="KW-0418">Kinase</keyword>
<dbReference type="SUPFAM" id="SSF56112">
    <property type="entry name" value="Protein kinase-like (PK-like)"/>
    <property type="match status" value="1"/>
</dbReference>
<dbReference type="CDD" id="cd13999">
    <property type="entry name" value="STKc_MAP3K-like"/>
    <property type="match status" value="1"/>
</dbReference>
<dbReference type="InterPro" id="IPR000719">
    <property type="entry name" value="Prot_kinase_dom"/>
</dbReference>
<feature type="compositionally biased region" description="Basic and acidic residues" evidence="6">
    <location>
        <begin position="46"/>
        <end position="57"/>
    </location>
</feature>
<dbReference type="InterPro" id="IPR008271">
    <property type="entry name" value="Ser/Thr_kinase_AS"/>
</dbReference>
<dbReference type="PROSITE" id="PS00108">
    <property type="entry name" value="PROTEIN_KINASE_ST"/>
    <property type="match status" value="1"/>
</dbReference>
<evidence type="ECO:0000256" key="5">
    <source>
        <dbReference type="RuleBase" id="RU000304"/>
    </source>
</evidence>
<proteinExistence type="inferred from homology"/>
<feature type="binding site" evidence="4">
    <location>
        <position position="174"/>
    </location>
    <ligand>
        <name>ATP</name>
        <dbReference type="ChEBI" id="CHEBI:30616"/>
    </ligand>
</feature>
<dbReference type="PROSITE" id="PS00107">
    <property type="entry name" value="PROTEIN_KINASE_ATP"/>
    <property type="match status" value="1"/>
</dbReference>
<dbReference type="PROSITE" id="PS50011">
    <property type="entry name" value="PROTEIN_KINASE_DOM"/>
    <property type="match status" value="1"/>
</dbReference>
<keyword evidence="1 5" id="KW-0723">Serine/threonine-protein kinase</keyword>
<feature type="region of interest" description="Disordered" evidence="6">
    <location>
        <begin position="76"/>
        <end position="97"/>
    </location>
</feature>
<keyword evidence="1 5" id="KW-0808">Transferase</keyword>
<keyword evidence="2 4" id="KW-0547">Nucleotide-binding</keyword>
<feature type="region of interest" description="Disordered" evidence="6">
    <location>
        <begin position="40"/>
        <end position="64"/>
    </location>
</feature>